<dbReference type="Gene3D" id="3.40.50.300">
    <property type="entry name" value="P-loop containing nucleotide triphosphate hydrolases"/>
    <property type="match status" value="1"/>
</dbReference>
<dbReference type="PROSITE" id="PS01215">
    <property type="entry name" value="MRP"/>
    <property type="match status" value="1"/>
</dbReference>
<dbReference type="InterPro" id="IPR019591">
    <property type="entry name" value="Mrp/NBP35_ATP-bd"/>
</dbReference>
<keyword evidence="3 6" id="KW-0067">ATP-binding</keyword>
<dbReference type="InterPro" id="IPR044304">
    <property type="entry name" value="NUBPL-like"/>
</dbReference>
<dbReference type="Proteomes" id="UP001596364">
    <property type="component" value="Unassembled WGS sequence"/>
</dbReference>
<evidence type="ECO:0000256" key="1">
    <source>
        <dbReference type="ARBA" id="ARBA00022723"/>
    </source>
</evidence>
<evidence type="ECO:0000256" key="2">
    <source>
        <dbReference type="ARBA" id="ARBA00022741"/>
    </source>
</evidence>
<evidence type="ECO:0000256" key="5">
    <source>
        <dbReference type="ARBA" id="ARBA00023014"/>
    </source>
</evidence>
<organism evidence="7 8">
    <name type="scientific">Pseudobowmanella zhangzhouensis</name>
    <dbReference type="NCBI Taxonomy" id="1537679"/>
    <lineage>
        <taxon>Bacteria</taxon>
        <taxon>Pseudomonadati</taxon>
        <taxon>Pseudomonadota</taxon>
        <taxon>Gammaproteobacteria</taxon>
        <taxon>Alteromonadales</taxon>
        <taxon>Alteromonadaceae</taxon>
    </lineage>
</organism>
<keyword evidence="4 6" id="KW-0408">Iron</keyword>
<dbReference type="CDD" id="cd02037">
    <property type="entry name" value="Mrp_NBP35"/>
    <property type="match status" value="1"/>
</dbReference>
<evidence type="ECO:0000313" key="8">
    <source>
        <dbReference type="Proteomes" id="UP001596364"/>
    </source>
</evidence>
<keyword evidence="8" id="KW-1185">Reference proteome</keyword>
<proteinExistence type="inferred from homology"/>
<dbReference type="InterPro" id="IPR033756">
    <property type="entry name" value="YlxH/NBP35"/>
</dbReference>
<keyword evidence="2 6" id="KW-0547">Nucleotide-binding</keyword>
<accession>A0ABW1XPI9</accession>
<dbReference type="SUPFAM" id="SSF52540">
    <property type="entry name" value="P-loop containing nucleoside triphosphate hydrolases"/>
    <property type="match status" value="1"/>
</dbReference>
<dbReference type="RefSeq" id="WP_377148653.1">
    <property type="nucleotide sequence ID" value="NZ_JBHSUS010000001.1"/>
</dbReference>
<keyword evidence="1 6" id="KW-0479">Metal-binding</keyword>
<dbReference type="HAMAP" id="MF_02040">
    <property type="entry name" value="Mrp_NBP35"/>
    <property type="match status" value="1"/>
</dbReference>
<evidence type="ECO:0000256" key="4">
    <source>
        <dbReference type="ARBA" id="ARBA00023004"/>
    </source>
</evidence>
<reference evidence="8" key="1">
    <citation type="journal article" date="2019" name="Int. J. Syst. Evol. Microbiol.">
        <title>The Global Catalogue of Microorganisms (GCM) 10K type strain sequencing project: providing services to taxonomists for standard genome sequencing and annotation.</title>
        <authorList>
            <consortium name="The Broad Institute Genomics Platform"/>
            <consortium name="The Broad Institute Genome Sequencing Center for Infectious Disease"/>
            <person name="Wu L."/>
            <person name="Ma J."/>
        </authorList>
    </citation>
    <scope>NUCLEOTIDE SEQUENCE [LARGE SCALE GENOMIC DNA]</scope>
    <source>
        <strain evidence="8">CGMCC 1.16031</strain>
    </source>
</reference>
<feature type="binding site" evidence="6">
    <location>
        <begin position="85"/>
        <end position="92"/>
    </location>
    <ligand>
        <name>ATP</name>
        <dbReference type="ChEBI" id="CHEBI:30616"/>
    </ligand>
</feature>
<comment type="subunit">
    <text evidence="6">Homodimer.</text>
</comment>
<sequence length="340" mass="36204">MFFGKKAPAATFLPDLAAFFGLTEQQVTNWPQGNNVIVPFACQSRHEELKQALGGNVQISQAVTAVAANTAPVPGVKNIIAVTSGKGGVGKSATTVNLAFALFQEGARVGILDADIYGPSIPIMLGNASQYPTSPDDKHMHPNQAHGLVANSIGYLVEADKATVWRGPMASKALMQMLRETLWPDLDYLLIDMPPGTGDIQLTLAQQIPVSGAVIVTTPQDLALADATKGIAMFEQVNVPVLGVVENMSYYQCRACGHKDYLFATDGGKKLAQQRSVPLLGQLPLDIQIRQHADDGTPLLVAEPDSPLSASYRQAARALAKALYLRSVQAGAKIPVHNQD</sequence>
<comment type="function">
    <text evidence="6">Binds and transfers iron-sulfur (Fe-S) clusters to target apoproteins. Can hydrolyze ATP.</text>
</comment>
<dbReference type="PANTHER" id="PTHR42961:SF2">
    <property type="entry name" value="IRON-SULFUR PROTEIN NUBPL"/>
    <property type="match status" value="1"/>
</dbReference>
<keyword evidence="5 6" id="KW-0411">Iron-sulfur</keyword>
<dbReference type="EMBL" id="JBHSUS010000001">
    <property type="protein sequence ID" value="MFC6440584.1"/>
    <property type="molecule type" value="Genomic_DNA"/>
</dbReference>
<name>A0ABW1XPI9_9ALTE</name>
<comment type="similarity">
    <text evidence="6">Belongs to the Mrp/NBP35 ATP-binding proteins family.</text>
</comment>
<protein>
    <recommendedName>
        <fullName evidence="6">Iron-sulfur cluster carrier protein</fullName>
    </recommendedName>
</protein>
<keyword evidence="6" id="KW-0378">Hydrolase</keyword>
<dbReference type="InterPro" id="IPR000808">
    <property type="entry name" value="Mrp-like_CS"/>
</dbReference>
<comment type="caution">
    <text evidence="7">The sequence shown here is derived from an EMBL/GenBank/DDBJ whole genome shotgun (WGS) entry which is preliminary data.</text>
</comment>
<gene>
    <name evidence="7" type="primary">apbC</name>
    <name evidence="7" type="ORF">ACFP85_10545</name>
</gene>
<dbReference type="PANTHER" id="PTHR42961">
    <property type="entry name" value="IRON-SULFUR PROTEIN NUBPL"/>
    <property type="match status" value="1"/>
</dbReference>
<evidence type="ECO:0000313" key="7">
    <source>
        <dbReference type="EMBL" id="MFC6440584.1"/>
    </source>
</evidence>
<dbReference type="NCBIfam" id="NF008669">
    <property type="entry name" value="PRK11670.1"/>
    <property type="match status" value="1"/>
</dbReference>
<evidence type="ECO:0000256" key="6">
    <source>
        <dbReference type="HAMAP-Rule" id="MF_02040"/>
    </source>
</evidence>
<evidence type="ECO:0000256" key="3">
    <source>
        <dbReference type="ARBA" id="ARBA00022840"/>
    </source>
</evidence>
<dbReference type="Pfam" id="PF10609">
    <property type="entry name" value="ParA"/>
    <property type="match status" value="1"/>
</dbReference>
<dbReference type="InterPro" id="IPR027417">
    <property type="entry name" value="P-loop_NTPase"/>
</dbReference>